<protein>
    <submittedName>
        <fullName evidence="1">CLUMA_CG012218, isoform A</fullName>
    </submittedName>
</protein>
<evidence type="ECO:0000313" key="1">
    <source>
        <dbReference type="EMBL" id="CRK98776.1"/>
    </source>
</evidence>
<accession>A0A1J1IEY4</accession>
<sequence>MSVNRAAKSGFAAEAQRKVSLFKYSIQVSPGCGQQLLSRNAQFSVKFLMDCNHIGEVNKK</sequence>
<gene>
    <name evidence="1" type="ORF">CLUMA_CG012218</name>
</gene>
<reference evidence="1 2" key="1">
    <citation type="submission" date="2015-04" db="EMBL/GenBank/DDBJ databases">
        <authorList>
            <person name="Syromyatnikov M.Y."/>
            <person name="Popov V.N."/>
        </authorList>
    </citation>
    <scope>NUCLEOTIDE SEQUENCE [LARGE SCALE GENOMIC DNA]</scope>
</reference>
<proteinExistence type="predicted"/>
<name>A0A1J1IEY4_9DIPT</name>
<keyword evidence="2" id="KW-1185">Reference proteome</keyword>
<organism evidence="1 2">
    <name type="scientific">Clunio marinus</name>
    <dbReference type="NCBI Taxonomy" id="568069"/>
    <lineage>
        <taxon>Eukaryota</taxon>
        <taxon>Metazoa</taxon>
        <taxon>Ecdysozoa</taxon>
        <taxon>Arthropoda</taxon>
        <taxon>Hexapoda</taxon>
        <taxon>Insecta</taxon>
        <taxon>Pterygota</taxon>
        <taxon>Neoptera</taxon>
        <taxon>Endopterygota</taxon>
        <taxon>Diptera</taxon>
        <taxon>Nematocera</taxon>
        <taxon>Chironomoidea</taxon>
        <taxon>Chironomidae</taxon>
        <taxon>Clunio</taxon>
    </lineage>
</organism>
<dbReference type="AlphaFoldDB" id="A0A1J1IEY4"/>
<dbReference type="EMBL" id="CVRI01000048">
    <property type="protein sequence ID" value="CRK98776.1"/>
    <property type="molecule type" value="Genomic_DNA"/>
</dbReference>
<evidence type="ECO:0000313" key="2">
    <source>
        <dbReference type="Proteomes" id="UP000183832"/>
    </source>
</evidence>
<dbReference type="Proteomes" id="UP000183832">
    <property type="component" value="Unassembled WGS sequence"/>
</dbReference>